<reference evidence="7 8" key="1">
    <citation type="submission" date="2020-08" db="EMBL/GenBank/DDBJ databases">
        <authorList>
            <person name="Seo M.-J."/>
        </authorList>
    </citation>
    <scope>NUCLEOTIDE SEQUENCE [LARGE SCALE GENOMIC DNA]</scope>
    <source>
        <strain evidence="7 8">KIGAM211</strain>
    </source>
</reference>
<comment type="caution">
    <text evidence="7">The sequence shown here is derived from an EMBL/GenBank/DDBJ whole genome shotgun (WGS) entry which is preliminary data.</text>
</comment>
<feature type="transmembrane region" description="Helical" evidence="4">
    <location>
        <begin position="77"/>
        <end position="94"/>
    </location>
</feature>
<evidence type="ECO:0000256" key="1">
    <source>
        <dbReference type="ARBA" id="ARBA00022679"/>
    </source>
</evidence>
<gene>
    <name evidence="7" type="ORF">H5V45_03600</name>
</gene>
<dbReference type="Gene3D" id="3.30.565.10">
    <property type="entry name" value="Histidine kinase-like ATPase, C-terminal domain"/>
    <property type="match status" value="1"/>
</dbReference>
<keyword evidence="4" id="KW-0812">Transmembrane</keyword>
<feature type="transmembrane region" description="Helical" evidence="4">
    <location>
        <begin position="53"/>
        <end position="71"/>
    </location>
</feature>
<dbReference type="InterPro" id="IPR045975">
    <property type="entry name" value="DUF5931"/>
</dbReference>
<dbReference type="GO" id="GO:0000160">
    <property type="term" value="P:phosphorelay signal transduction system"/>
    <property type="evidence" value="ECO:0007669"/>
    <property type="project" value="UniProtKB-KW"/>
</dbReference>
<dbReference type="RefSeq" id="WP_185254442.1">
    <property type="nucleotide sequence ID" value="NZ_JACKXE010000001.1"/>
</dbReference>
<dbReference type="InterPro" id="IPR003594">
    <property type="entry name" value="HATPase_dom"/>
</dbReference>
<dbReference type="PANTHER" id="PTHR24421:SF61">
    <property type="entry name" value="OXYGEN SENSOR HISTIDINE KINASE NREB"/>
    <property type="match status" value="1"/>
</dbReference>
<dbReference type="Pfam" id="PF19354">
    <property type="entry name" value="DUF5931"/>
    <property type="match status" value="1"/>
</dbReference>
<evidence type="ECO:0000256" key="3">
    <source>
        <dbReference type="ARBA" id="ARBA00023012"/>
    </source>
</evidence>
<feature type="domain" description="Histidine kinase/HSP90-like ATPase" evidence="5">
    <location>
        <begin position="288"/>
        <end position="379"/>
    </location>
</feature>
<feature type="transmembrane region" description="Helical" evidence="4">
    <location>
        <begin position="125"/>
        <end position="142"/>
    </location>
</feature>
<dbReference type="Proteomes" id="UP000523955">
    <property type="component" value="Unassembled WGS sequence"/>
</dbReference>
<feature type="transmembrane region" description="Helical" evidence="4">
    <location>
        <begin position="20"/>
        <end position="41"/>
    </location>
</feature>
<keyword evidence="4" id="KW-0472">Membrane</keyword>
<dbReference type="InterPro" id="IPR050482">
    <property type="entry name" value="Sensor_HK_TwoCompSys"/>
</dbReference>
<accession>A0A7X0V9L7</accession>
<feature type="transmembrane region" description="Helical" evidence="4">
    <location>
        <begin position="154"/>
        <end position="172"/>
    </location>
</feature>
<evidence type="ECO:0000256" key="2">
    <source>
        <dbReference type="ARBA" id="ARBA00022777"/>
    </source>
</evidence>
<evidence type="ECO:0000259" key="6">
    <source>
        <dbReference type="Pfam" id="PF19354"/>
    </source>
</evidence>
<keyword evidence="1" id="KW-0808">Transferase</keyword>
<proteinExistence type="predicted"/>
<dbReference type="NCBIfam" id="NF047322">
    <property type="entry name" value="HK_morpho_MacS"/>
    <property type="match status" value="1"/>
</dbReference>
<dbReference type="PANTHER" id="PTHR24421">
    <property type="entry name" value="NITRATE/NITRITE SENSOR PROTEIN NARX-RELATED"/>
    <property type="match status" value="1"/>
</dbReference>
<keyword evidence="3" id="KW-0902">Two-component regulatory system</keyword>
<name>A0A7X0V9L7_9ACTN</name>
<dbReference type="SUPFAM" id="SSF55874">
    <property type="entry name" value="ATPase domain of HSP90 chaperone/DNA topoisomerase II/histidine kinase"/>
    <property type="match status" value="1"/>
</dbReference>
<keyword evidence="4" id="KW-1133">Transmembrane helix</keyword>
<dbReference type="AlphaFoldDB" id="A0A7X0V9L7"/>
<organism evidence="7 8">
    <name type="scientific">Nocardioides luti</name>
    <dbReference type="NCBI Taxonomy" id="2761101"/>
    <lineage>
        <taxon>Bacteria</taxon>
        <taxon>Bacillati</taxon>
        <taxon>Actinomycetota</taxon>
        <taxon>Actinomycetes</taxon>
        <taxon>Propionibacteriales</taxon>
        <taxon>Nocardioidaceae</taxon>
        <taxon>Nocardioides</taxon>
    </lineage>
</organism>
<dbReference type="Pfam" id="PF02518">
    <property type="entry name" value="HATPase_c"/>
    <property type="match status" value="1"/>
</dbReference>
<evidence type="ECO:0000259" key="5">
    <source>
        <dbReference type="Pfam" id="PF02518"/>
    </source>
</evidence>
<dbReference type="GO" id="GO:0016301">
    <property type="term" value="F:kinase activity"/>
    <property type="evidence" value="ECO:0007669"/>
    <property type="project" value="UniProtKB-KW"/>
</dbReference>
<feature type="domain" description="DUF5931" evidence="6">
    <location>
        <begin position="13"/>
        <end position="168"/>
    </location>
</feature>
<evidence type="ECO:0000256" key="4">
    <source>
        <dbReference type="SAM" id="Phobius"/>
    </source>
</evidence>
<dbReference type="EMBL" id="JACKXE010000001">
    <property type="protein sequence ID" value="MBB6626400.1"/>
    <property type="molecule type" value="Genomic_DNA"/>
</dbReference>
<sequence>MTSSAPPGTGPAALAVEDRLFRALAVLRVIVLLNAVALNLYRAGNFAHPGAGVAATLVMVGWTAVAIWGYHQPVRRTPALLVVDLAMAVSLLLLSPAIKGAAMQATVPGFWVMGALLAWAVHWRWVGGLVAGVVLALADLAVRDTLTQANYGNLFLILVGGPLVGFMCASLTRMADERDVAERAAAAAAERARLARAVHDGVLQVLALVQRRGAELGGDVAELGRLAGEQEAALRTLIRRQDAVVAPALADDRAERDLTDALSRLEAVRPVTVAAPAEPVLLRGATVDELVAVVGACLDNVATHVGADAPAWVLLEAFGDRVELSVRDEGPGIPAGRLDEAAREGRLGVSESIRGRALELGGTATLHTGSYGTEWEIVVPR</sequence>
<protein>
    <submittedName>
        <fullName evidence="7">Histidine kinase</fullName>
    </submittedName>
</protein>
<keyword evidence="2 7" id="KW-0418">Kinase</keyword>
<keyword evidence="8" id="KW-1185">Reference proteome</keyword>
<dbReference type="InterPro" id="IPR036890">
    <property type="entry name" value="HATPase_C_sf"/>
</dbReference>
<evidence type="ECO:0000313" key="8">
    <source>
        <dbReference type="Proteomes" id="UP000523955"/>
    </source>
</evidence>
<evidence type="ECO:0000313" key="7">
    <source>
        <dbReference type="EMBL" id="MBB6626400.1"/>
    </source>
</evidence>